<evidence type="ECO:0000259" key="2">
    <source>
        <dbReference type="Pfam" id="PF09925"/>
    </source>
</evidence>
<keyword evidence="4" id="KW-1185">Reference proteome</keyword>
<dbReference type="RefSeq" id="WP_142823033.1">
    <property type="nucleotide sequence ID" value="NZ_CP117267.1"/>
</dbReference>
<dbReference type="Proteomes" id="UP000318939">
    <property type="component" value="Chromosome"/>
</dbReference>
<feature type="transmembrane region" description="Helical" evidence="1">
    <location>
        <begin position="179"/>
        <end position="196"/>
    </location>
</feature>
<reference evidence="3" key="2">
    <citation type="journal article" date="2023" name="MicrobiologyOpen">
        <title>Genomics of the tumorigenes clade of the family Rhizobiaceae and description of Rhizobium rhododendri sp. nov.</title>
        <authorList>
            <person name="Kuzmanovic N."/>
            <person name="diCenzo G.C."/>
            <person name="Bunk B."/>
            <person name="Sproeer C."/>
            <person name="Fruehling A."/>
            <person name="Neumann-Schaal M."/>
            <person name="Overmann J."/>
            <person name="Smalla K."/>
        </authorList>
    </citation>
    <scope>NUCLEOTIDE SEQUENCE</scope>
    <source>
        <strain evidence="3">Rho-6.2</strain>
    </source>
</reference>
<evidence type="ECO:0000313" key="3">
    <source>
        <dbReference type="EMBL" id="WFS24432.1"/>
    </source>
</evidence>
<dbReference type="EMBL" id="CP117267">
    <property type="protein sequence ID" value="WFS24432.1"/>
    <property type="molecule type" value="Genomic_DNA"/>
</dbReference>
<feature type="transmembrane region" description="Helical" evidence="1">
    <location>
        <begin position="128"/>
        <end position="144"/>
    </location>
</feature>
<gene>
    <name evidence="3" type="ORF">PR018_08045</name>
</gene>
<protein>
    <submittedName>
        <fullName evidence="3">DUF2157 domain-containing protein</fullName>
    </submittedName>
</protein>
<dbReference type="InterPro" id="IPR018677">
    <property type="entry name" value="DUF2157"/>
</dbReference>
<reference evidence="3" key="1">
    <citation type="journal article" date="2019" name="Phytopathology">
        <title>A Novel Group of Rhizobium tumorigenes-Like Agrobacteria Associated with Crown Gall Disease of Rhododendron and Blueberry.</title>
        <authorList>
            <person name="Kuzmanovic N."/>
            <person name="Behrens P."/>
            <person name="Idczak E."/>
            <person name="Wagner S."/>
            <person name="Gotz M."/>
            <person name="Sproer C."/>
            <person name="Bunk B."/>
            <person name="Overmann J."/>
            <person name="Smalla K."/>
        </authorList>
    </citation>
    <scope>NUCLEOTIDE SEQUENCE</scope>
    <source>
        <strain evidence="3">Rho-6.2</strain>
    </source>
</reference>
<keyword evidence="1" id="KW-0472">Membrane</keyword>
<feature type="transmembrane region" description="Helical" evidence="1">
    <location>
        <begin position="70"/>
        <end position="91"/>
    </location>
</feature>
<evidence type="ECO:0000256" key="1">
    <source>
        <dbReference type="SAM" id="Phobius"/>
    </source>
</evidence>
<feature type="transmembrane region" description="Helical" evidence="1">
    <location>
        <begin position="282"/>
        <end position="299"/>
    </location>
</feature>
<feature type="transmembrane region" description="Helical" evidence="1">
    <location>
        <begin position="98"/>
        <end position="122"/>
    </location>
</feature>
<feature type="transmembrane region" description="Helical" evidence="1">
    <location>
        <begin position="225"/>
        <end position="246"/>
    </location>
</feature>
<feature type="transmembrane region" description="Helical" evidence="1">
    <location>
        <begin position="43"/>
        <end position="64"/>
    </location>
</feature>
<organism evidence="3 4">
    <name type="scientific">Rhizobium rhododendri</name>
    <dbReference type="NCBI Taxonomy" id="2506430"/>
    <lineage>
        <taxon>Bacteria</taxon>
        <taxon>Pseudomonadati</taxon>
        <taxon>Pseudomonadota</taxon>
        <taxon>Alphaproteobacteria</taxon>
        <taxon>Hyphomicrobiales</taxon>
        <taxon>Rhizobiaceae</taxon>
        <taxon>Rhizobium/Agrobacterium group</taxon>
        <taxon>Rhizobium</taxon>
    </lineage>
</organism>
<evidence type="ECO:0000313" key="4">
    <source>
        <dbReference type="Proteomes" id="UP000318939"/>
    </source>
</evidence>
<feature type="transmembrane region" description="Helical" evidence="1">
    <location>
        <begin position="258"/>
        <end position="276"/>
    </location>
</feature>
<feature type="transmembrane region" description="Helical" evidence="1">
    <location>
        <begin position="306"/>
        <end position="324"/>
    </location>
</feature>
<sequence length="367" mass="39187">MYRGRLQRDLGGWVEKGLLESDQAAAIMADYDSRPASFSLGRVLAVLAALLVASAILLLVASNWEAIPRLVRVVGCLVLIWSFYLSGAAFSSRNQTSLAAAMLLLATLSFGGAVSLVAQMYHLSGDEMTMVLLWFGLACLSALMFRSGSQVVVAGFLAWGYFALYLENNLSNWIGWPPYAPPLMAAIVLALIYYTGAARARHLVYLLLIGWLTWIYSLNDGLGMAVLYTAIGLVAFLCVAVPLPPLAGMLRTAGPTPAFYTFCIVAIGLLLLHIEIVSGPRLIALGLATLAIAVGAITLCGRDNGAVRYTGYLVFAGEILFLASETIGSIIGTSGFFLVAGLLVAVVAWLVIRVERRFASPSPEVTP</sequence>
<feature type="transmembrane region" description="Helical" evidence="1">
    <location>
        <begin position="330"/>
        <end position="352"/>
    </location>
</feature>
<name>A0ABY8IL48_9HYPH</name>
<accession>A0ABY8IL48</accession>
<feature type="transmembrane region" description="Helical" evidence="1">
    <location>
        <begin position="203"/>
        <end position="219"/>
    </location>
</feature>
<keyword evidence="1" id="KW-0812">Transmembrane</keyword>
<keyword evidence="1" id="KW-1133">Transmembrane helix</keyword>
<proteinExistence type="predicted"/>
<feature type="domain" description="DUF2157" evidence="2">
    <location>
        <begin position="13"/>
        <end position="148"/>
    </location>
</feature>
<dbReference type="Pfam" id="PF09925">
    <property type="entry name" value="DUF2157"/>
    <property type="match status" value="1"/>
</dbReference>